<dbReference type="AlphaFoldDB" id="A0A426PWY5"/>
<dbReference type="SUPFAM" id="SSF52540">
    <property type="entry name" value="P-loop containing nucleoside triphosphate hydrolases"/>
    <property type="match status" value="1"/>
</dbReference>
<keyword evidence="3" id="KW-0547">Nucleotide-binding</keyword>
<keyword evidence="2" id="KW-0813">Transport</keyword>
<name>A0A426PWY5_9CORY</name>
<dbReference type="Pfam" id="PF00005">
    <property type="entry name" value="ABC_tran"/>
    <property type="match status" value="1"/>
</dbReference>
<organism evidence="6 7">
    <name type="scientific">Corynebacterium bovis</name>
    <dbReference type="NCBI Taxonomy" id="36808"/>
    <lineage>
        <taxon>Bacteria</taxon>
        <taxon>Bacillati</taxon>
        <taxon>Actinomycetota</taxon>
        <taxon>Actinomycetes</taxon>
        <taxon>Mycobacteriales</taxon>
        <taxon>Corynebacteriaceae</taxon>
        <taxon>Corynebacterium</taxon>
    </lineage>
</organism>
<evidence type="ECO:0000259" key="5">
    <source>
        <dbReference type="PROSITE" id="PS50893"/>
    </source>
</evidence>
<evidence type="ECO:0000256" key="3">
    <source>
        <dbReference type="ARBA" id="ARBA00022741"/>
    </source>
</evidence>
<dbReference type="Proteomes" id="UP000276526">
    <property type="component" value="Unassembled WGS sequence"/>
</dbReference>
<reference evidence="6 7" key="1">
    <citation type="submission" date="2018-01" db="EMBL/GenBank/DDBJ databases">
        <title>Twenty Corynebacterium bovis Genomes.</title>
        <authorList>
            <person name="Gulvik C.A."/>
        </authorList>
    </citation>
    <scope>NUCLEOTIDE SEQUENCE [LARGE SCALE GENOMIC DNA]</scope>
    <source>
        <strain evidence="6 7">F6900</strain>
    </source>
</reference>
<dbReference type="GO" id="GO:0005524">
    <property type="term" value="F:ATP binding"/>
    <property type="evidence" value="ECO:0007669"/>
    <property type="project" value="UniProtKB-KW"/>
</dbReference>
<proteinExistence type="inferred from homology"/>
<dbReference type="EMBL" id="PQNK01000017">
    <property type="protein sequence ID" value="RRO85774.1"/>
    <property type="molecule type" value="Genomic_DNA"/>
</dbReference>
<sequence length="234" mass="25122">MPLIEFVDVTVRYRRTTAARGVTFSVGPGIHALLGPNGAGKSTLMSVATGMREPTSGTVTVDGRSDRTFLRRTVGLLPQDNLPRSRFTVEEFLHYIAWLNEVDRDEVAGQVETALDTVSLQDHRDSRIRSLSGGTRRRAGIAAALIGDPKALLLDEPSAGLDITQRRALSNALTVIAERIPVLMSTHIVDDVAGVADAVTVLSEGAVKFTGSMHDFTGGTDDARAIEDAYLSHV</sequence>
<evidence type="ECO:0000313" key="6">
    <source>
        <dbReference type="EMBL" id="RRO85774.1"/>
    </source>
</evidence>
<comment type="caution">
    <text evidence="6">The sequence shown here is derived from an EMBL/GenBank/DDBJ whole genome shotgun (WGS) entry which is preliminary data.</text>
</comment>
<dbReference type="GO" id="GO:0016887">
    <property type="term" value="F:ATP hydrolysis activity"/>
    <property type="evidence" value="ECO:0007669"/>
    <property type="project" value="InterPro"/>
</dbReference>
<dbReference type="InterPro" id="IPR027417">
    <property type="entry name" value="P-loop_NTPase"/>
</dbReference>
<dbReference type="PROSITE" id="PS50893">
    <property type="entry name" value="ABC_TRANSPORTER_2"/>
    <property type="match status" value="1"/>
</dbReference>
<evidence type="ECO:0000313" key="7">
    <source>
        <dbReference type="Proteomes" id="UP000276526"/>
    </source>
</evidence>
<dbReference type="InterPro" id="IPR003439">
    <property type="entry name" value="ABC_transporter-like_ATP-bd"/>
</dbReference>
<evidence type="ECO:0000256" key="1">
    <source>
        <dbReference type="ARBA" id="ARBA00005417"/>
    </source>
</evidence>
<gene>
    <name evidence="6" type="ORF">CXF48_09355</name>
</gene>
<dbReference type="InterPro" id="IPR003593">
    <property type="entry name" value="AAA+_ATPase"/>
</dbReference>
<evidence type="ECO:0000256" key="4">
    <source>
        <dbReference type="ARBA" id="ARBA00022840"/>
    </source>
</evidence>
<protein>
    <submittedName>
        <fullName evidence="6">Multidrug ABC transporter ATP-binding protein</fullName>
    </submittedName>
</protein>
<keyword evidence="4 6" id="KW-0067">ATP-binding</keyword>
<feature type="domain" description="ABC transporter" evidence="5">
    <location>
        <begin position="4"/>
        <end position="229"/>
    </location>
</feature>
<accession>A0A426PWY5</accession>
<dbReference type="PANTHER" id="PTHR43335:SF2">
    <property type="entry name" value="ABC TRANSPORTER, ATP-BINDING PROTEIN"/>
    <property type="match status" value="1"/>
</dbReference>
<comment type="similarity">
    <text evidence="1">Belongs to the ABC transporter superfamily.</text>
</comment>
<dbReference type="SMART" id="SM00382">
    <property type="entry name" value="AAA"/>
    <property type="match status" value="1"/>
</dbReference>
<dbReference type="RefSeq" id="WP_125173828.1">
    <property type="nucleotide sequence ID" value="NZ_JBAHVN010000010.1"/>
</dbReference>
<evidence type="ECO:0000256" key="2">
    <source>
        <dbReference type="ARBA" id="ARBA00022448"/>
    </source>
</evidence>
<dbReference type="Gene3D" id="3.40.50.300">
    <property type="entry name" value="P-loop containing nucleotide triphosphate hydrolases"/>
    <property type="match status" value="1"/>
</dbReference>
<dbReference type="PANTHER" id="PTHR43335">
    <property type="entry name" value="ABC TRANSPORTER, ATP-BINDING PROTEIN"/>
    <property type="match status" value="1"/>
</dbReference>